<evidence type="ECO:0000259" key="5">
    <source>
        <dbReference type="PROSITE" id="PS51184"/>
    </source>
</evidence>
<dbReference type="Gene3D" id="2.60.120.650">
    <property type="entry name" value="Cupin"/>
    <property type="match status" value="1"/>
</dbReference>
<comment type="caution">
    <text evidence="6">The sequence shown here is derived from an EMBL/GenBank/DDBJ whole genome shotgun (WGS) entry which is preliminary data.</text>
</comment>
<dbReference type="InterPro" id="IPR003347">
    <property type="entry name" value="JmjC_dom"/>
</dbReference>
<dbReference type="PANTHER" id="PTHR12480">
    <property type="entry name" value="ARGININE DEMETHYLASE AND LYSYL-HYDROXYLASE JMJD"/>
    <property type="match status" value="1"/>
</dbReference>
<dbReference type="AlphaFoldDB" id="A0AAD9JT47"/>
<dbReference type="GO" id="GO:0016706">
    <property type="term" value="F:2-oxoglutarate-dependent dioxygenase activity"/>
    <property type="evidence" value="ECO:0007669"/>
    <property type="project" value="TreeGrafter"/>
</dbReference>
<dbReference type="PANTHER" id="PTHR12480:SF6">
    <property type="entry name" value="2-OXOGLUTARATE AND IRON-DEPENDENT OXYGENASE JMJD4"/>
    <property type="match status" value="1"/>
</dbReference>
<feature type="domain" description="JmjC" evidence="5">
    <location>
        <begin position="4"/>
        <end position="165"/>
    </location>
</feature>
<dbReference type="GO" id="GO:0005737">
    <property type="term" value="C:cytoplasm"/>
    <property type="evidence" value="ECO:0007669"/>
    <property type="project" value="TreeGrafter"/>
</dbReference>
<name>A0AAD9JT47_9ANNE</name>
<evidence type="ECO:0000313" key="7">
    <source>
        <dbReference type="Proteomes" id="UP001208570"/>
    </source>
</evidence>
<comment type="similarity">
    <text evidence="1">Belongs to the JMJD6 family.</text>
</comment>
<reference evidence="6" key="1">
    <citation type="journal article" date="2023" name="Mol. Biol. Evol.">
        <title>Third-Generation Sequencing Reveals the Adaptive Role of the Epigenome in Three Deep-Sea Polychaetes.</title>
        <authorList>
            <person name="Perez M."/>
            <person name="Aroh O."/>
            <person name="Sun Y."/>
            <person name="Lan Y."/>
            <person name="Juniper S.K."/>
            <person name="Young C.R."/>
            <person name="Angers B."/>
            <person name="Qian P.Y."/>
        </authorList>
    </citation>
    <scope>NUCLEOTIDE SEQUENCE</scope>
    <source>
        <strain evidence="6">P08H-3</strain>
    </source>
</reference>
<dbReference type="SUPFAM" id="SSF51197">
    <property type="entry name" value="Clavaminate synthase-like"/>
    <property type="match status" value="1"/>
</dbReference>
<evidence type="ECO:0000256" key="2">
    <source>
        <dbReference type="ARBA" id="ARBA00047762"/>
    </source>
</evidence>
<accession>A0AAD9JT47</accession>
<evidence type="ECO:0000256" key="3">
    <source>
        <dbReference type="ARBA" id="ARBA00082904"/>
    </source>
</evidence>
<dbReference type="Proteomes" id="UP001208570">
    <property type="component" value="Unassembled WGS sequence"/>
</dbReference>
<feature type="compositionally biased region" description="Basic and acidic residues" evidence="4">
    <location>
        <begin position="233"/>
        <end position="406"/>
    </location>
</feature>
<keyword evidence="7" id="KW-1185">Reference proteome</keyword>
<protein>
    <recommendedName>
        <fullName evidence="3">Jumonji domain-containing protein 4</fullName>
    </recommendedName>
</protein>
<proteinExistence type="inferred from homology"/>
<evidence type="ECO:0000313" key="6">
    <source>
        <dbReference type="EMBL" id="KAK2158451.1"/>
    </source>
</evidence>
<dbReference type="EMBL" id="JAODUP010000170">
    <property type="protein sequence ID" value="KAK2158451.1"/>
    <property type="molecule type" value="Genomic_DNA"/>
</dbReference>
<dbReference type="GO" id="GO:0005634">
    <property type="term" value="C:nucleus"/>
    <property type="evidence" value="ECO:0007669"/>
    <property type="project" value="TreeGrafter"/>
</dbReference>
<comment type="catalytic activity">
    <reaction evidence="2">
        <text>L-lysyl-[protein] + 2-oxoglutarate + O2 = 4-hydroxy-L-lysyl-[protein] + succinate + CO2</text>
        <dbReference type="Rhea" id="RHEA:57156"/>
        <dbReference type="Rhea" id="RHEA-COMP:9752"/>
        <dbReference type="Rhea" id="RHEA-COMP:15084"/>
        <dbReference type="ChEBI" id="CHEBI:15379"/>
        <dbReference type="ChEBI" id="CHEBI:16526"/>
        <dbReference type="ChEBI" id="CHEBI:16810"/>
        <dbReference type="ChEBI" id="CHEBI:29969"/>
        <dbReference type="ChEBI" id="CHEBI:30031"/>
        <dbReference type="ChEBI" id="CHEBI:141495"/>
    </reaction>
</comment>
<dbReference type="InterPro" id="IPR050910">
    <property type="entry name" value="JMJD6_ArgDemeth/LysHydrox"/>
</dbReference>
<organism evidence="6 7">
    <name type="scientific">Paralvinella palmiformis</name>
    <dbReference type="NCBI Taxonomy" id="53620"/>
    <lineage>
        <taxon>Eukaryota</taxon>
        <taxon>Metazoa</taxon>
        <taxon>Spiralia</taxon>
        <taxon>Lophotrochozoa</taxon>
        <taxon>Annelida</taxon>
        <taxon>Polychaeta</taxon>
        <taxon>Sedentaria</taxon>
        <taxon>Canalipalpata</taxon>
        <taxon>Terebellida</taxon>
        <taxon>Terebelliformia</taxon>
        <taxon>Alvinellidae</taxon>
        <taxon>Paralvinella</taxon>
    </lineage>
</organism>
<dbReference type="PROSITE" id="PS51184">
    <property type="entry name" value="JMJC"/>
    <property type="match status" value="1"/>
</dbReference>
<evidence type="ECO:0000256" key="1">
    <source>
        <dbReference type="ARBA" id="ARBA00038068"/>
    </source>
</evidence>
<evidence type="ECO:0000256" key="4">
    <source>
        <dbReference type="SAM" id="MobiDB-lite"/>
    </source>
</evidence>
<feature type="region of interest" description="Disordered" evidence="4">
    <location>
        <begin position="222"/>
        <end position="407"/>
    </location>
</feature>
<gene>
    <name evidence="6" type="ORF">LSH36_170g04047</name>
</gene>
<dbReference type="GO" id="GO:0043565">
    <property type="term" value="F:sequence-specific DNA binding"/>
    <property type="evidence" value="ECO:0007669"/>
    <property type="project" value="TreeGrafter"/>
</dbReference>
<dbReference type="GO" id="GO:0045905">
    <property type="term" value="P:positive regulation of translational termination"/>
    <property type="evidence" value="ECO:0007669"/>
    <property type="project" value="TreeGrafter"/>
</dbReference>
<sequence>MPGTYAFPKYEAYCVPDYFLSDWMNEFWDRRDDVCDDYRFVYIGPKGSWTPFHTDVFKSYSWSANICGRKKWIMFPPGAEEHLKDKLGHLPFDVNSDDLADIDKYPFTSKATKRFEIYQEAGEIIFVPSGWFHQVTNVEDTISINHNWSNGCNIDLCWHYLMTSMSAVQQEISDCRDMEGWAEQCQLILRANNGMDYDEFYRFLYTVANCRINTLHEHKTGDQTKQCCQGHPESQHQDHPESQHQDHPESQHQDHPESQHQDHPESQHQDHPESQHQDHPESQHQDHPESQHQDHPESQHQDHPESQHQDNPESQHQDHPESQHQDHPESQHQDHPESQHQDHPESQHQDHPESQHQDNPESQHQDHPESQHQDHPESQHQDHPQSLHQDRPQSRYQDHPQSEHQDCSQSYLNQLVFDLLEIKNVVFTMKRNKEFLQLDFEQFTVRPKALMKSIEDATDDYMSKLN</sequence>
<dbReference type="Pfam" id="PF02373">
    <property type="entry name" value="JmjC"/>
    <property type="match status" value="1"/>
</dbReference>
<dbReference type="SMART" id="SM00558">
    <property type="entry name" value="JmjC"/>
    <property type="match status" value="1"/>
</dbReference>